<organism evidence="3 4">
    <name type="scientific">Plakobranchus ocellatus</name>
    <dbReference type="NCBI Taxonomy" id="259542"/>
    <lineage>
        <taxon>Eukaryota</taxon>
        <taxon>Metazoa</taxon>
        <taxon>Spiralia</taxon>
        <taxon>Lophotrochozoa</taxon>
        <taxon>Mollusca</taxon>
        <taxon>Gastropoda</taxon>
        <taxon>Heterobranchia</taxon>
        <taxon>Euthyneura</taxon>
        <taxon>Panpulmonata</taxon>
        <taxon>Sacoglossa</taxon>
        <taxon>Placobranchoidea</taxon>
        <taxon>Plakobranchidae</taxon>
        <taxon>Plakobranchus</taxon>
    </lineage>
</organism>
<feature type="compositionally biased region" description="Polar residues" evidence="1">
    <location>
        <begin position="76"/>
        <end position="99"/>
    </location>
</feature>
<keyword evidence="2" id="KW-0472">Membrane</keyword>
<feature type="compositionally biased region" description="Polar residues" evidence="1">
    <location>
        <begin position="313"/>
        <end position="330"/>
    </location>
</feature>
<feature type="region of interest" description="Disordered" evidence="1">
    <location>
        <begin position="530"/>
        <end position="672"/>
    </location>
</feature>
<evidence type="ECO:0000313" key="3">
    <source>
        <dbReference type="EMBL" id="GFO10308.1"/>
    </source>
</evidence>
<sequence>MSTLELISIPFSFYLSSASRNAYNSWRHHSPNLSPGFFSQSCSPVDRTPEHPSPSAAHRGLTLVSANENDQEMSQEETQLFSSASEDQANNSTHPSALMTDDTSVNISCHDCKASRDSEGDSCRDNCSFSLSLSLAYPRQTSDCSSCECLVTNDKNDDNYRCCSAANKIHNLSNSIVVCSCKNSHRCCLERNNVAQSFPYESNNAEEFQLSCNKDIVVPVSSAPGQVEASMYGESKLLRRKQLWPGIAGKTDPVKRLKLNWTSLLLLAFLLPCTLAKVLPEGKSDCPPGLTSDSPIARAMDNCSLPGDEVPANYSTESSTAGGNSNTGQPRTVGPSAGLDAIATYKTDNSYNAGDNKVESNVVLAAAGQDPTSSQNLVCKGTECVMKPAALTGGGDGNTENKRRSVHMERIQMMMIPIVTVAVLAAVLVTTYCLCRYKKCLCCQRQLDKCNSICDQCMRGDFGASPNSGVMIDENGEMEALEGVSLSPTAVSGETMTGTNVRMATLSKPINIPRGSGKSHSAMYIFRQPSHSGSVASSRSSGVTPGRLSKSLQHVPSTSSHHRGGSRGSRGSLQSASVSTALSVPPASRSDSIHRLLGGPPRASASSARSTSFSGSTKNQPSQQNRSQGGGGAKSQPNPSTSRHSSVRSLPTSAQGDGQDVAKGFIPPIRPY</sequence>
<dbReference type="AlphaFoldDB" id="A0AAV4AU16"/>
<protein>
    <recommendedName>
        <fullName evidence="5">TNFR-Cys domain-containing protein</fullName>
    </recommendedName>
</protein>
<keyword evidence="2" id="KW-0812">Transmembrane</keyword>
<feature type="compositionally biased region" description="Low complexity" evidence="1">
    <location>
        <begin position="530"/>
        <end position="541"/>
    </location>
</feature>
<feature type="region of interest" description="Disordered" evidence="1">
    <location>
        <begin position="307"/>
        <end position="335"/>
    </location>
</feature>
<feature type="transmembrane region" description="Helical" evidence="2">
    <location>
        <begin position="411"/>
        <end position="432"/>
    </location>
</feature>
<feature type="compositionally biased region" description="Polar residues" evidence="1">
    <location>
        <begin position="573"/>
        <end position="582"/>
    </location>
</feature>
<evidence type="ECO:0000256" key="1">
    <source>
        <dbReference type="SAM" id="MobiDB-lite"/>
    </source>
</evidence>
<feature type="region of interest" description="Disordered" evidence="1">
    <location>
        <begin position="68"/>
        <end position="99"/>
    </location>
</feature>
<reference evidence="3 4" key="1">
    <citation type="journal article" date="2021" name="Elife">
        <title>Chloroplast acquisition without the gene transfer in kleptoplastic sea slugs, Plakobranchus ocellatus.</title>
        <authorList>
            <person name="Maeda T."/>
            <person name="Takahashi S."/>
            <person name="Yoshida T."/>
            <person name="Shimamura S."/>
            <person name="Takaki Y."/>
            <person name="Nagai Y."/>
            <person name="Toyoda A."/>
            <person name="Suzuki Y."/>
            <person name="Arimoto A."/>
            <person name="Ishii H."/>
            <person name="Satoh N."/>
            <person name="Nishiyama T."/>
            <person name="Hasebe M."/>
            <person name="Maruyama T."/>
            <person name="Minagawa J."/>
            <person name="Obokata J."/>
            <person name="Shigenobu S."/>
        </authorList>
    </citation>
    <scope>NUCLEOTIDE SEQUENCE [LARGE SCALE GENOMIC DNA]</scope>
</reference>
<dbReference type="EMBL" id="BLXT01004151">
    <property type="protein sequence ID" value="GFO10308.1"/>
    <property type="molecule type" value="Genomic_DNA"/>
</dbReference>
<evidence type="ECO:0008006" key="5">
    <source>
        <dbReference type="Google" id="ProtNLM"/>
    </source>
</evidence>
<comment type="caution">
    <text evidence="3">The sequence shown here is derived from an EMBL/GenBank/DDBJ whole genome shotgun (WGS) entry which is preliminary data.</text>
</comment>
<evidence type="ECO:0000256" key="2">
    <source>
        <dbReference type="SAM" id="Phobius"/>
    </source>
</evidence>
<proteinExistence type="predicted"/>
<feature type="compositionally biased region" description="Low complexity" evidence="1">
    <location>
        <begin position="598"/>
        <end position="617"/>
    </location>
</feature>
<accession>A0AAV4AU16</accession>
<dbReference type="Proteomes" id="UP000735302">
    <property type="component" value="Unassembled WGS sequence"/>
</dbReference>
<keyword evidence="4" id="KW-1185">Reference proteome</keyword>
<feature type="compositionally biased region" description="Polar residues" evidence="1">
    <location>
        <begin position="618"/>
        <end position="627"/>
    </location>
</feature>
<name>A0AAV4AU16_9GAST</name>
<evidence type="ECO:0000313" key="4">
    <source>
        <dbReference type="Proteomes" id="UP000735302"/>
    </source>
</evidence>
<keyword evidence="2" id="KW-1133">Transmembrane helix</keyword>
<feature type="compositionally biased region" description="Polar residues" evidence="1">
    <location>
        <begin position="635"/>
        <end position="656"/>
    </location>
</feature>
<gene>
    <name evidence="3" type="ORF">PoB_003681300</name>
</gene>